<dbReference type="OrthoDB" id="964595at2"/>
<dbReference type="AlphaFoldDB" id="A0A5R9L346"/>
<accession>A0A5R9L346</accession>
<organism evidence="2 3">
    <name type="scientific">Dyadobacter luticola</name>
    <dbReference type="NCBI Taxonomy" id="1979387"/>
    <lineage>
        <taxon>Bacteria</taxon>
        <taxon>Pseudomonadati</taxon>
        <taxon>Bacteroidota</taxon>
        <taxon>Cytophagia</taxon>
        <taxon>Cytophagales</taxon>
        <taxon>Spirosomataceae</taxon>
        <taxon>Dyadobacter</taxon>
    </lineage>
</organism>
<keyword evidence="3" id="KW-1185">Reference proteome</keyword>
<dbReference type="RefSeq" id="WP_138363890.1">
    <property type="nucleotide sequence ID" value="NZ_VCEJ01000002.1"/>
</dbReference>
<dbReference type="EMBL" id="VCEJ01000002">
    <property type="protein sequence ID" value="TLV02680.1"/>
    <property type="molecule type" value="Genomic_DNA"/>
</dbReference>
<evidence type="ECO:0000313" key="3">
    <source>
        <dbReference type="Proteomes" id="UP000306402"/>
    </source>
</evidence>
<reference evidence="2 3" key="1">
    <citation type="submission" date="2019-05" db="EMBL/GenBank/DDBJ databases">
        <authorList>
            <person name="Qu J.-H."/>
        </authorList>
    </citation>
    <scope>NUCLEOTIDE SEQUENCE [LARGE SCALE GENOMIC DNA]</scope>
    <source>
        <strain evidence="2 3">T17</strain>
    </source>
</reference>
<dbReference type="Proteomes" id="UP000306402">
    <property type="component" value="Unassembled WGS sequence"/>
</dbReference>
<protein>
    <submittedName>
        <fullName evidence="2">Uncharacterized protein</fullName>
    </submittedName>
</protein>
<gene>
    <name evidence="2" type="ORF">FEN17_03410</name>
</gene>
<feature type="signal peptide" evidence="1">
    <location>
        <begin position="1"/>
        <end position="23"/>
    </location>
</feature>
<proteinExistence type="predicted"/>
<keyword evidence="1" id="KW-0732">Signal</keyword>
<sequence>MKNAKSMIVAAMMAMTIATYANAENSTYKFEEKARVTVLSSALPASLPVLDSPAPQAAKSTVDTNKHTAAQKAAIVGLQLKSNTTK</sequence>
<name>A0A5R9L346_9BACT</name>
<feature type="chain" id="PRO_5024292295" evidence="1">
    <location>
        <begin position="24"/>
        <end position="86"/>
    </location>
</feature>
<evidence type="ECO:0000313" key="2">
    <source>
        <dbReference type="EMBL" id="TLV02680.1"/>
    </source>
</evidence>
<comment type="caution">
    <text evidence="2">The sequence shown here is derived from an EMBL/GenBank/DDBJ whole genome shotgun (WGS) entry which is preliminary data.</text>
</comment>
<evidence type="ECO:0000256" key="1">
    <source>
        <dbReference type="SAM" id="SignalP"/>
    </source>
</evidence>